<keyword evidence="11" id="KW-1185">Reference proteome</keyword>
<dbReference type="AlphaFoldDB" id="A0A8J3CLZ5"/>
<evidence type="ECO:0000256" key="1">
    <source>
        <dbReference type="ARBA" id="ARBA00001526"/>
    </source>
</evidence>
<comment type="caution">
    <text evidence="10">The sequence shown here is derived from an EMBL/GenBank/DDBJ whole genome shotgun (WGS) entry which is preliminary data.</text>
</comment>
<reference evidence="10" key="2">
    <citation type="submission" date="2020-09" db="EMBL/GenBank/DDBJ databases">
        <authorList>
            <person name="Sun Q."/>
            <person name="Kim S."/>
        </authorList>
    </citation>
    <scope>NUCLEOTIDE SEQUENCE</scope>
    <source>
        <strain evidence="10">KCTC 32501</strain>
    </source>
</reference>
<reference evidence="10" key="1">
    <citation type="journal article" date="2014" name="Int. J. Syst. Evol. Microbiol.">
        <title>Complete genome sequence of Corynebacterium casei LMG S-19264T (=DSM 44701T), isolated from a smear-ripened cheese.</title>
        <authorList>
            <consortium name="US DOE Joint Genome Institute (JGI-PGF)"/>
            <person name="Walter F."/>
            <person name="Albersmeier A."/>
            <person name="Kalinowski J."/>
            <person name="Ruckert C."/>
        </authorList>
    </citation>
    <scope>NUCLEOTIDE SEQUENCE</scope>
    <source>
        <strain evidence="10">KCTC 32501</strain>
    </source>
</reference>
<feature type="signal peptide" evidence="8">
    <location>
        <begin position="1"/>
        <end position="23"/>
    </location>
</feature>
<evidence type="ECO:0000256" key="5">
    <source>
        <dbReference type="ARBA" id="ARBA00023251"/>
    </source>
</evidence>
<dbReference type="InterPro" id="IPR023650">
    <property type="entry name" value="Beta-lactam_class-A_AS"/>
</dbReference>
<dbReference type="GO" id="GO:0030655">
    <property type="term" value="P:beta-lactam antibiotic catabolic process"/>
    <property type="evidence" value="ECO:0007669"/>
    <property type="project" value="InterPro"/>
</dbReference>
<dbReference type="Gene3D" id="3.40.710.10">
    <property type="entry name" value="DD-peptidase/beta-lactamase superfamily"/>
    <property type="match status" value="1"/>
</dbReference>
<accession>A0A8J3CLZ5</accession>
<dbReference type="NCBIfam" id="NF033103">
    <property type="entry name" value="bla_class_A"/>
    <property type="match status" value="1"/>
</dbReference>
<dbReference type="EC" id="3.5.2.6" evidence="3 6"/>
<dbReference type="PANTHER" id="PTHR35333">
    <property type="entry name" value="BETA-LACTAMASE"/>
    <property type="match status" value="1"/>
</dbReference>
<keyword evidence="8" id="KW-0732">Signal</keyword>
<evidence type="ECO:0000256" key="8">
    <source>
        <dbReference type="SAM" id="SignalP"/>
    </source>
</evidence>
<feature type="chain" id="PRO_5035253620" description="Beta-lactamase" evidence="8">
    <location>
        <begin position="24"/>
        <end position="300"/>
    </location>
</feature>
<comment type="similarity">
    <text evidence="2 6">Belongs to the class-A beta-lactamase family.</text>
</comment>
<dbReference type="EMBL" id="BMZG01000013">
    <property type="protein sequence ID" value="GHA78906.1"/>
    <property type="molecule type" value="Genomic_DNA"/>
</dbReference>
<comment type="catalytic activity">
    <reaction evidence="1 6">
        <text>a beta-lactam + H2O = a substituted beta-amino acid</text>
        <dbReference type="Rhea" id="RHEA:20401"/>
        <dbReference type="ChEBI" id="CHEBI:15377"/>
        <dbReference type="ChEBI" id="CHEBI:35627"/>
        <dbReference type="ChEBI" id="CHEBI:140347"/>
        <dbReference type="EC" id="3.5.2.6"/>
    </reaction>
</comment>
<dbReference type="GO" id="GO:0008800">
    <property type="term" value="F:beta-lactamase activity"/>
    <property type="evidence" value="ECO:0007669"/>
    <property type="project" value="UniProtKB-UniRule"/>
</dbReference>
<dbReference type="InterPro" id="IPR045155">
    <property type="entry name" value="Beta-lactam_cat"/>
</dbReference>
<evidence type="ECO:0000256" key="3">
    <source>
        <dbReference type="ARBA" id="ARBA00012865"/>
    </source>
</evidence>
<evidence type="ECO:0000256" key="6">
    <source>
        <dbReference type="RuleBase" id="RU361140"/>
    </source>
</evidence>
<dbReference type="Pfam" id="PF13354">
    <property type="entry name" value="Beta-lactamase2"/>
    <property type="match status" value="1"/>
</dbReference>
<name>A0A8J3CLZ5_9BURK</name>
<protein>
    <recommendedName>
        <fullName evidence="3 6">Beta-lactamase</fullName>
        <ecNumber evidence="3 6">3.5.2.6</ecNumber>
    </recommendedName>
</protein>
<keyword evidence="4 6" id="KW-0378">Hydrolase</keyword>
<proteinExistence type="inferred from homology"/>
<dbReference type="Proteomes" id="UP000614287">
    <property type="component" value="Unassembled WGS sequence"/>
</dbReference>
<dbReference type="PRINTS" id="PR00118">
    <property type="entry name" value="BLACTAMASEA"/>
</dbReference>
<gene>
    <name evidence="10" type="ORF">GCM10009007_20000</name>
</gene>
<evidence type="ECO:0000313" key="11">
    <source>
        <dbReference type="Proteomes" id="UP000614287"/>
    </source>
</evidence>
<dbReference type="InterPro" id="IPR000871">
    <property type="entry name" value="Beta-lactam_class-A"/>
</dbReference>
<dbReference type="SUPFAM" id="SSF56601">
    <property type="entry name" value="beta-lactamase/transpeptidase-like"/>
    <property type="match status" value="1"/>
</dbReference>
<evidence type="ECO:0000259" key="9">
    <source>
        <dbReference type="Pfam" id="PF13354"/>
    </source>
</evidence>
<feature type="region of interest" description="Disordered" evidence="7">
    <location>
        <begin position="165"/>
        <end position="186"/>
    </location>
</feature>
<keyword evidence="5 6" id="KW-0046">Antibiotic resistance</keyword>
<evidence type="ECO:0000256" key="4">
    <source>
        <dbReference type="ARBA" id="ARBA00022801"/>
    </source>
</evidence>
<evidence type="ECO:0000256" key="2">
    <source>
        <dbReference type="ARBA" id="ARBA00009009"/>
    </source>
</evidence>
<dbReference type="RefSeq" id="WP_189493826.1">
    <property type="nucleotide sequence ID" value="NZ_BMZG01000013.1"/>
</dbReference>
<dbReference type="GO" id="GO:0046677">
    <property type="term" value="P:response to antibiotic"/>
    <property type="evidence" value="ECO:0007669"/>
    <property type="project" value="UniProtKB-UniRule"/>
</dbReference>
<evidence type="ECO:0000313" key="10">
    <source>
        <dbReference type="EMBL" id="GHA78906.1"/>
    </source>
</evidence>
<feature type="domain" description="Beta-lactamase class A catalytic" evidence="9">
    <location>
        <begin position="52"/>
        <end position="268"/>
    </location>
</feature>
<sequence>MLVQKTIKPFFIFIGICATLLCAACTTQSTPIPASVLRAIKQEELKHNARIGVVVLNHERQTLIDYKGNERFPMNSTFKAFLCAAVLKKVDEHSLSLNEAIKFDKRNLITYSPVVETILSGTTNPSELCNATLTYSDNTAANLLLSSIGGPLEFNRFMRSINDQTTRLDRKEPELNEATPGDLRDTTTPLAAAKSLHSILLSDALQPLSKTQLTQWMMQNKVADALLRKALPENWKIADRTGAGGHGSRSIIAAVYPPDQKPMIIAIYITQTSANTQETNDIIANIGDSIFTTHINKVIQ</sequence>
<dbReference type="PROSITE" id="PS00146">
    <property type="entry name" value="BETA_LACTAMASE_A"/>
    <property type="match status" value="1"/>
</dbReference>
<evidence type="ECO:0000256" key="7">
    <source>
        <dbReference type="SAM" id="MobiDB-lite"/>
    </source>
</evidence>
<dbReference type="InterPro" id="IPR012338">
    <property type="entry name" value="Beta-lactam/transpept-like"/>
</dbReference>
<dbReference type="PANTHER" id="PTHR35333:SF3">
    <property type="entry name" value="BETA-LACTAMASE-TYPE TRANSPEPTIDASE FOLD CONTAINING PROTEIN"/>
    <property type="match status" value="1"/>
</dbReference>
<organism evidence="10 11">
    <name type="scientific">Formosimonas limnophila</name>
    <dbReference type="NCBI Taxonomy" id="1384487"/>
    <lineage>
        <taxon>Bacteria</taxon>
        <taxon>Pseudomonadati</taxon>
        <taxon>Pseudomonadota</taxon>
        <taxon>Betaproteobacteria</taxon>
        <taxon>Burkholderiales</taxon>
        <taxon>Burkholderiaceae</taxon>
        <taxon>Formosimonas</taxon>
    </lineage>
</organism>